<gene>
    <name evidence="2" type="ORF">P0Y50_00345</name>
</gene>
<evidence type="ECO:0000313" key="2">
    <source>
        <dbReference type="EMBL" id="WEK40088.1"/>
    </source>
</evidence>
<evidence type="ECO:0000313" key="3">
    <source>
        <dbReference type="Proteomes" id="UP001213664"/>
    </source>
</evidence>
<dbReference type="Proteomes" id="UP001213664">
    <property type="component" value="Chromosome"/>
</dbReference>
<name>A0AAJ5X0S3_9CAUL</name>
<dbReference type="AlphaFoldDB" id="A0AAJ5X0S3"/>
<proteinExistence type="predicted"/>
<organism evidence="2 3">
    <name type="scientific">Candidatus Brevundimonas colombiensis</name>
    <dbReference type="NCBI Taxonomy" id="3121376"/>
    <lineage>
        <taxon>Bacteria</taxon>
        <taxon>Pseudomonadati</taxon>
        <taxon>Pseudomonadota</taxon>
        <taxon>Alphaproteobacteria</taxon>
        <taxon>Caulobacterales</taxon>
        <taxon>Caulobacteraceae</taxon>
        <taxon>Brevundimonas</taxon>
    </lineage>
</organism>
<reference evidence="2" key="1">
    <citation type="submission" date="2023-03" db="EMBL/GenBank/DDBJ databases">
        <title>Andean soil-derived lignocellulolytic bacterial consortium as a source of novel taxa and putative plastic-active enzymes.</title>
        <authorList>
            <person name="Diaz-Garcia L."/>
            <person name="Chuvochina M."/>
            <person name="Feuerriegel G."/>
            <person name="Bunk B."/>
            <person name="Sproer C."/>
            <person name="Streit W.R."/>
            <person name="Rodriguez L.M."/>
            <person name="Overmann J."/>
            <person name="Jimenez D.J."/>
        </authorList>
    </citation>
    <scope>NUCLEOTIDE SEQUENCE</scope>
    <source>
        <strain evidence="2">MAG 833</strain>
    </source>
</reference>
<sequence>MRYAEDATTTISAWLGEDGEPATRFRTYLDQTRPAVDQPTPPLELRVWIDPDGAVSRITFPPFAHEEANASLRGAIVGRRLTPPPADMLLPIRIAVQLDAPAAEPALAPASRPAERPLPRNQI</sequence>
<dbReference type="EMBL" id="CP119326">
    <property type="protein sequence ID" value="WEK40088.1"/>
    <property type="molecule type" value="Genomic_DNA"/>
</dbReference>
<accession>A0AAJ5X0S3</accession>
<protein>
    <submittedName>
        <fullName evidence="2">Uncharacterized protein</fullName>
    </submittedName>
</protein>
<evidence type="ECO:0000256" key="1">
    <source>
        <dbReference type="SAM" id="MobiDB-lite"/>
    </source>
</evidence>
<feature type="region of interest" description="Disordered" evidence="1">
    <location>
        <begin position="104"/>
        <end position="123"/>
    </location>
</feature>
<feature type="compositionally biased region" description="Basic and acidic residues" evidence="1">
    <location>
        <begin position="113"/>
        <end position="123"/>
    </location>
</feature>